<dbReference type="Proteomes" id="UP001254832">
    <property type="component" value="Unassembled WGS sequence"/>
</dbReference>
<evidence type="ECO:0000313" key="3">
    <source>
        <dbReference type="EMBL" id="MDR6726157.1"/>
    </source>
</evidence>
<reference evidence="3" key="1">
    <citation type="submission" date="2023-07" db="EMBL/GenBank/DDBJ databases">
        <title>Sorghum-associated microbial communities from plants grown in Nebraska, USA.</title>
        <authorList>
            <person name="Schachtman D."/>
        </authorList>
    </citation>
    <scope>NUCLEOTIDE SEQUENCE</scope>
    <source>
        <strain evidence="3">BE80</strain>
    </source>
</reference>
<feature type="transmembrane region" description="Helical" evidence="1">
    <location>
        <begin position="62"/>
        <end position="82"/>
    </location>
</feature>
<feature type="chain" id="PRO_5043030668" evidence="2">
    <location>
        <begin position="26"/>
        <end position="130"/>
    </location>
</feature>
<evidence type="ECO:0000256" key="2">
    <source>
        <dbReference type="SAM" id="SignalP"/>
    </source>
</evidence>
<dbReference type="EMBL" id="JAVDTR010000015">
    <property type="protein sequence ID" value="MDR6726157.1"/>
    <property type="molecule type" value="Genomic_DNA"/>
</dbReference>
<keyword evidence="1" id="KW-0472">Membrane</keyword>
<protein>
    <submittedName>
        <fullName evidence="3">Uncharacterized protein</fullName>
    </submittedName>
</protein>
<dbReference type="AlphaFoldDB" id="A0AAP5LNW6"/>
<keyword evidence="2" id="KW-0732">Signal</keyword>
<keyword evidence="1" id="KW-0812">Transmembrane</keyword>
<proteinExistence type="predicted"/>
<gene>
    <name evidence="3" type="ORF">J2W91_004663</name>
</gene>
<comment type="caution">
    <text evidence="3">The sequence shown here is derived from an EMBL/GenBank/DDBJ whole genome shotgun (WGS) entry which is preliminary data.</text>
</comment>
<dbReference type="RefSeq" id="WP_310144108.1">
    <property type="nucleotide sequence ID" value="NZ_JAVDTR010000015.1"/>
</dbReference>
<organism evidence="3 4">
    <name type="scientific">Paenibacillus amylolyticus</name>
    <dbReference type="NCBI Taxonomy" id="1451"/>
    <lineage>
        <taxon>Bacteria</taxon>
        <taxon>Bacillati</taxon>
        <taxon>Bacillota</taxon>
        <taxon>Bacilli</taxon>
        <taxon>Bacillales</taxon>
        <taxon>Paenibacillaceae</taxon>
        <taxon>Paenibacillus</taxon>
    </lineage>
</organism>
<evidence type="ECO:0000256" key="1">
    <source>
        <dbReference type="SAM" id="Phobius"/>
    </source>
</evidence>
<evidence type="ECO:0000313" key="4">
    <source>
        <dbReference type="Proteomes" id="UP001254832"/>
    </source>
</evidence>
<name>A0AAP5LNW6_PAEAM</name>
<accession>A0AAP5LNW6</accession>
<feature type="signal peptide" evidence="2">
    <location>
        <begin position="1"/>
        <end position="25"/>
    </location>
</feature>
<sequence>MKSKMKVMLSFILTLSLLLGSSVSAGSIPNSEENEPSSKDDLMLQYTYEPFQIEYPDGEVQAAGPLVGVAVFFAGVLVGYVVDGVVIYATGKSGGEWVATALNHVRSNPGCKQVNVTPLGHSYCGSSRSF</sequence>
<keyword evidence="1" id="KW-1133">Transmembrane helix</keyword>